<dbReference type="EMBL" id="NEVR01000002">
    <property type="protein sequence ID" value="OZI65067.1"/>
    <property type="molecule type" value="Genomic_DNA"/>
</dbReference>
<dbReference type="InterPro" id="IPR011711">
    <property type="entry name" value="GntR_C"/>
</dbReference>
<evidence type="ECO:0000313" key="8">
    <source>
        <dbReference type="Proteomes" id="UP000217005"/>
    </source>
</evidence>
<dbReference type="PROSITE" id="PS50949">
    <property type="entry name" value="HTH_GNTR"/>
    <property type="match status" value="1"/>
</dbReference>
<feature type="domain" description="HTH gntR-type" evidence="4">
    <location>
        <begin position="11"/>
        <end position="78"/>
    </location>
</feature>
<comment type="caution">
    <text evidence="5">The sequence shown here is derived from an EMBL/GenBank/DDBJ whole genome shotgun (WGS) entry which is preliminary data.</text>
</comment>
<dbReference type="PANTHER" id="PTHR43537">
    <property type="entry name" value="TRANSCRIPTIONAL REGULATOR, GNTR FAMILY"/>
    <property type="match status" value="1"/>
</dbReference>
<dbReference type="GO" id="GO:0003677">
    <property type="term" value="F:DNA binding"/>
    <property type="evidence" value="ECO:0007669"/>
    <property type="project" value="UniProtKB-KW"/>
</dbReference>
<dbReference type="InterPro" id="IPR036390">
    <property type="entry name" value="WH_DNA-bd_sf"/>
</dbReference>
<evidence type="ECO:0000259" key="4">
    <source>
        <dbReference type="PROSITE" id="PS50949"/>
    </source>
</evidence>
<reference evidence="5 8" key="2">
    <citation type="submission" date="2017-05" db="EMBL/GenBank/DDBJ databases">
        <title>Complete and WGS of Bordetella genogroups.</title>
        <authorList>
            <person name="Spilker T."/>
            <person name="LiPuma J."/>
        </authorList>
    </citation>
    <scope>NUCLEOTIDE SEQUENCE [LARGE SCALE GENOMIC DNA]</scope>
    <source>
        <strain evidence="5 8">AU17610</strain>
    </source>
</reference>
<dbReference type="PANTHER" id="PTHR43537:SF5">
    <property type="entry name" value="UXU OPERON TRANSCRIPTIONAL REGULATOR"/>
    <property type="match status" value="1"/>
</dbReference>
<dbReference type="SUPFAM" id="SSF46785">
    <property type="entry name" value="Winged helix' DNA-binding domain"/>
    <property type="match status" value="1"/>
</dbReference>
<dbReference type="Proteomes" id="UP000217005">
    <property type="component" value="Unassembled WGS sequence"/>
</dbReference>
<reference evidence="6 7" key="1">
    <citation type="submission" date="2017-05" db="EMBL/GenBank/DDBJ databases">
        <title>Complete and WGS of Bordetella genogroups.</title>
        <authorList>
            <person name="Spilker T."/>
            <person name="Lipuma J."/>
        </authorList>
    </citation>
    <scope>NUCLEOTIDE SEQUENCE [LARGE SCALE GENOMIC DNA]</scope>
    <source>
        <strain evidence="6 7">AU9795</strain>
    </source>
</reference>
<dbReference type="Gene3D" id="1.10.10.10">
    <property type="entry name" value="Winged helix-like DNA-binding domain superfamily/Winged helix DNA-binding domain"/>
    <property type="match status" value="1"/>
</dbReference>
<keyword evidence="1" id="KW-0805">Transcription regulation</keyword>
<accession>A0A261RVU1</accession>
<sequence>MPKSAAPKTASTVQSNLADRIAQDIQAGMYGPGAWLKQIDLQDRYGAKRLDVRRALDQLAGKRLITHIPNRGYHVFAMDPQRHEELREIRLLLETGAAADLMNNVTASKLRLVKQLAERFNGLLKTGTLLEQYEVNLAFHAAVYDMCRNRELAALILEMRSRGPSAVAREWVTHARIEKSAREHFEMVEAIEANDVKRLQKVITAHINQDVS</sequence>
<proteinExistence type="predicted"/>
<dbReference type="OrthoDB" id="8638122at2"/>
<protein>
    <submittedName>
        <fullName evidence="5">Transcriptional regulator</fullName>
    </submittedName>
</protein>
<evidence type="ECO:0000313" key="6">
    <source>
        <dbReference type="EMBL" id="OZI65067.1"/>
    </source>
</evidence>
<dbReference type="SMART" id="SM00895">
    <property type="entry name" value="FCD"/>
    <property type="match status" value="1"/>
</dbReference>
<keyword evidence="2" id="KW-0238">DNA-binding</keyword>
<evidence type="ECO:0000256" key="1">
    <source>
        <dbReference type="ARBA" id="ARBA00023015"/>
    </source>
</evidence>
<dbReference type="GO" id="GO:0003700">
    <property type="term" value="F:DNA-binding transcription factor activity"/>
    <property type="evidence" value="ECO:0007669"/>
    <property type="project" value="InterPro"/>
</dbReference>
<dbReference type="SUPFAM" id="SSF48008">
    <property type="entry name" value="GntR ligand-binding domain-like"/>
    <property type="match status" value="1"/>
</dbReference>
<dbReference type="Proteomes" id="UP000216354">
    <property type="component" value="Unassembled WGS sequence"/>
</dbReference>
<evidence type="ECO:0000313" key="7">
    <source>
        <dbReference type="Proteomes" id="UP000216354"/>
    </source>
</evidence>
<dbReference type="EMBL" id="NEVL01000005">
    <property type="protein sequence ID" value="OZI29199.1"/>
    <property type="molecule type" value="Genomic_DNA"/>
</dbReference>
<dbReference type="InterPro" id="IPR008920">
    <property type="entry name" value="TF_FadR/GntR_C"/>
</dbReference>
<organism evidence="5 8">
    <name type="scientific">Bordetella genomosp. 1</name>
    <dbReference type="NCBI Taxonomy" id="1395607"/>
    <lineage>
        <taxon>Bacteria</taxon>
        <taxon>Pseudomonadati</taxon>
        <taxon>Pseudomonadota</taxon>
        <taxon>Betaproteobacteria</taxon>
        <taxon>Burkholderiales</taxon>
        <taxon>Alcaligenaceae</taxon>
        <taxon>Bordetella</taxon>
    </lineage>
</organism>
<keyword evidence="3" id="KW-0804">Transcription</keyword>
<dbReference type="InterPro" id="IPR036388">
    <property type="entry name" value="WH-like_DNA-bd_sf"/>
</dbReference>
<evidence type="ECO:0000256" key="2">
    <source>
        <dbReference type="ARBA" id="ARBA00023125"/>
    </source>
</evidence>
<keyword evidence="7" id="KW-1185">Reference proteome</keyword>
<dbReference type="InterPro" id="IPR000524">
    <property type="entry name" value="Tscrpt_reg_HTH_GntR"/>
</dbReference>
<dbReference type="Pfam" id="PF07729">
    <property type="entry name" value="FCD"/>
    <property type="match status" value="1"/>
</dbReference>
<evidence type="ECO:0000313" key="5">
    <source>
        <dbReference type="EMBL" id="OZI29199.1"/>
    </source>
</evidence>
<dbReference type="Gene3D" id="1.20.120.530">
    <property type="entry name" value="GntR ligand-binding domain-like"/>
    <property type="match status" value="1"/>
</dbReference>
<gene>
    <name evidence="6" type="ORF">CAL27_08310</name>
    <name evidence="5" type="ORF">CEG14_21485</name>
</gene>
<dbReference type="AlphaFoldDB" id="A0A261RVU1"/>
<dbReference type="Pfam" id="PF00392">
    <property type="entry name" value="GntR"/>
    <property type="match status" value="1"/>
</dbReference>
<dbReference type="RefSeq" id="WP_094828436.1">
    <property type="nucleotide sequence ID" value="NZ_NEVL01000005.1"/>
</dbReference>
<dbReference type="SMART" id="SM00345">
    <property type="entry name" value="HTH_GNTR"/>
    <property type="match status" value="1"/>
</dbReference>
<name>A0A261RVU1_9BORD</name>
<evidence type="ECO:0000256" key="3">
    <source>
        <dbReference type="ARBA" id="ARBA00023163"/>
    </source>
</evidence>